<dbReference type="PANTHER" id="PTHR11527">
    <property type="entry name" value="HEAT-SHOCK PROTEIN 20 FAMILY MEMBER"/>
    <property type="match status" value="1"/>
</dbReference>
<dbReference type="EMBL" id="GL377646">
    <property type="protein sequence ID" value="EFJ11554.1"/>
    <property type="molecule type" value="Genomic_DNA"/>
</dbReference>
<sequence length="215" mass="23321">MFAREFVLPDAVDAERISYRLDSSLLRVTLPLVPGLEQTVEEEYLSVPAPRLPPASCTISDAAGQFRPEALASNDADDCGDDFITISPLVDHPGSYVVAEMPGAQSATVDIAWVEDKSGFELSITGVARDEDDGGEEVRVERGGASTKVFARRLYLPCGAVQGVATYHLKPFGKDCEDRFFKTMADLNSMAFLRTCSQNGLARNAEAVFSRIPPI</sequence>
<dbReference type="Gramene" id="EFJ11554">
    <property type="protein sequence ID" value="EFJ11554"/>
    <property type="gene ID" value="SELMODRAFT_426240"/>
</dbReference>
<dbReference type="KEGG" id="smo:SELMODRAFT_426240"/>
<evidence type="ECO:0000256" key="1">
    <source>
        <dbReference type="ARBA" id="ARBA00023016"/>
    </source>
</evidence>
<organism evidence="5">
    <name type="scientific">Selaginella moellendorffii</name>
    <name type="common">Spikemoss</name>
    <dbReference type="NCBI Taxonomy" id="88036"/>
    <lineage>
        <taxon>Eukaryota</taxon>
        <taxon>Viridiplantae</taxon>
        <taxon>Streptophyta</taxon>
        <taxon>Embryophyta</taxon>
        <taxon>Tracheophyta</taxon>
        <taxon>Lycopodiopsida</taxon>
        <taxon>Selaginellales</taxon>
        <taxon>Selaginellaceae</taxon>
        <taxon>Selaginella</taxon>
    </lineage>
</organism>
<dbReference type="HOGENOM" id="CLU_1285210_0_0_1"/>
<protein>
    <recommendedName>
        <fullName evidence="3">SHSP domain-containing protein</fullName>
    </recommendedName>
</protein>
<dbReference type="InterPro" id="IPR002068">
    <property type="entry name" value="A-crystallin/Hsp20_dom"/>
</dbReference>
<accession>D8SVT4</accession>
<dbReference type="GO" id="GO:0009408">
    <property type="term" value="P:response to heat"/>
    <property type="evidence" value="ECO:0000318"/>
    <property type="project" value="GO_Central"/>
</dbReference>
<evidence type="ECO:0000256" key="2">
    <source>
        <dbReference type="PROSITE-ProRule" id="PRU00285"/>
    </source>
</evidence>
<dbReference type="GO" id="GO:0042542">
    <property type="term" value="P:response to hydrogen peroxide"/>
    <property type="evidence" value="ECO:0000318"/>
    <property type="project" value="GO_Central"/>
</dbReference>
<dbReference type="GO" id="GO:0051082">
    <property type="term" value="F:unfolded protein binding"/>
    <property type="evidence" value="ECO:0000318"/>
    <property type="project" value="GO_Central"/>
</dbReference>
<evidence type="ECO:0000313" key="5">
    <source>
        <dbReference type="Proteomes" id="UP000001514"/>
    </source>
</evidence>
<evidence type="ECO:0000259" key="3">
    <source>
        <dbReference type="PROSITE" id="PS01031"/>
    </source>
</evidence>
<reference evidence="4 5" key="1">
    <citation type="journal article" date="2011" name="Science">
        <title>The Selaginella genome identifies genetic changes associated with the evolution of vascular plants.</title>
        <authorList>
            <person name="Banks J.A."/>
            <person name="Nishiyama T."/>
            <person name="Hasebe M."/>
            <person name="Bowman J.L."/>
            <person name="Gribskov M."/>
            <person name="dePamphilis C."/>
            <person name="Albert V.A."/>
            <person name="Aono N."/>
            <person name="Aoyama T."/>
            <person name="Ambrose B.A."/>
            <person name="Ashton N.W."/>
            <person name="Axtell M.J."/>
            <person name="Barker E."/>
            <person name="Barker M.S."/>
            <person name="Bennetzen J.L."/>
            <person name="Bonawitz N.D."/>
            <person name="Chapple C."/>
            <person name="Cheng C."/>
            <person name="Correa L.G."/>
            <person name="Dacre M."/>
            <person name="DeBarry J."/>
            <person name="Dreyer I."/>
            <person name="Elias M."/>
            <person name="Engstrom E.M."/>
            <person name="Estelle M."/>
            <person name="Feng L."/>
            <person name="Finet C."/>
            <person name="Floyd S.K."/>
            <person name="Frommer W.B."/>
            <person name="Fujita T."/>
            <person name="Gramzow L."/>
            <person name="Gutensohn M."/>
            <person name="Harholt J."/>
            <person name="Hattori M."/>
            <person name="Heyl A."/>
            <person name="Hirai T."/>
            <person name="Hiwatashi Y."/>
            <person name="Ishikawa M."/>
            <person name="Iwata M."/>
            <person name="Karol K.G."/>
            <person name="Koehler B."/>
            <person name="Kolukisaoglu U."/>
            <person name="Kubo M."/>
            <person name="Kurata T."/>
            <person name="Lalonde S."/>
            <person name="Li K."/>
            <person name="Li Y."/>
            <person name="Litt A."/>
            <person name="Lyons E."/>
            <person name="Manning G."/>
            <person name="Maruyama T."/>
            <person name="Michael T.P."/>
            <person name="Mikami K."/>
            <person name="Miyazaki S."/>
            <person name="Morinaga S."/>
            <person name="Murata T."/>
            <person name="Mueller-Roeber B."/>
            <person name="Nelson D.R."/>
            <person name="Obara M."/>
            <person name="Oguri Y."/>
            <person name="Olmstead R.G."/>
            <person name="Onodera N."/>
            <person name="Petersen B.L."/>
            <person name="Pils B."/>
            <person name="Prigge M."/>
            <person name="Rensing S.A."/>
            <person name="Riano-Pachon D.M."/>
            <person name="Roberts A.W."/>
            <person name="Sato Y."/>
            <person name="Scheller H.V."/>
            <person name="Schulz B."/>
            <person name="Schulz C."/>
            <person name="Shakirov E.V."/>
            <person name="Shibagaki N."/>
            <person name="Shinohara N."/>
            <person name="Shippen D.E."/>
            <person name="Soerensen I."/>
            <person name="Sotooka R."/>
            <person name="Sugimoto N."/>
            <person name="Sugita M."/>
            <person name="Sumikawa N."/>
            <person name="Tanurdzic M."/>
            <person name="Theissen G."/>
            <person name="Ulvskov P."/>
            <person name="Wakazuki S."/>
            <person name="Weng J.K."/>
            <person name="Willats W.W."/>
            <person name="Wipf D."/>
            <person name="Wolf P.G."/>
            <person name="Yang L."/>
            <person name="Zimmer A.D."/>
            <person name="Zhu Q."/>
            <person name="Mitros T."/>
            <person name="Hellsten U."/>
            <person name="Loque D."/>
            <person name="Otillar R."/>
            <person name="Salamov A."/>
            <person name="Schmutz J."/>
            <person name="Shapiro H."/>
            <person name="Lindquist E."/>
            <person name="Lucas S."/>
            <person name="Rokhsar D."/>
            <person name="Grigoriev I.V."/>
        </authorList>
    </citation>
    <scope>NUCLEOTIDE SEQUENCE [LARGE SCALE GENOMIC DNA]</scope>
</reference>
<dbReference type="Proteomes" id="UP000001514">
    <property type="component" value="Unassembled WGS sequence"/>
</dbReference>
<keyword evidence="5" id="KW-1185">Reference proteome</keyword>
<comment type="similarity">
    <text evidence="2">Belongs to the small heat shock protein (HSP20) family.</text>
</comment>
<dbReference type="AlphaFoldDB" id="D8SVT4"/>
<gene>
    <name evidence="4" type="ORF">SELMODRAFT_426240</name>
</gene>
<feature type="domain" description="SHSP" evidence="3">
    <location>
        <begin position="1"/>
        <end position="48"/>
    </location>
</feature>
<dbReference type="GO" id="GO:0009651">
    <property type="term" value="P:response to salt stress"/>
    <property type="evidence" value="ECO:0000318"/>
    <property type="project" value="GO_Central"/>
</dbReference>
<dbReference type="CDD" id="cd06464">
    <property type="entry name" value="ACD_sHsps-like"/>
    <property type="match status" value="1"/>
</dbReference>
<dbReference type="GO" id="GO:0051259">
    <property type="term" value="P:protein complex oligomerization"/>
    <property type="evidence" value="ECO:0000318"/>
    <property type="project" value="GO_Central"/>
</dbReference>
<dbReference type="PROSITE" id="PS01031">
    <property type="entry name" value="SHSP"/>
    <property type="match status" value="1"/>
</dbReference>
<name>D8SVT4_SELML</name>
<proteinExistence type="inferred from homology"/>
<keyword evidence="1" id="KW-0346">Stress response</keyword>
<evidence type="ECO:0000313" key="4">
    <source>
        <dbReference type="EMBL" id="EFJ11554.1"/>
    </source>
</evidence>
<dbReference type="InParanoid" id="D8SVT4"/>
<dbReference type="GO" id="GO:0006457">
    <property type="term" value="P:protein folding"/>
    <property type="evidence" value="ECO:0000318"/>
    <property type="project" value="GO_Central"/>
</dbReference>
<dbReference type="InterPro" id="IPR031107">
    <property type="entry name" value="Small_HSP"/>
</dbReference>